<dbReference type="Proteomes" id="UP000001307">
    <property type="component" value="Unassembled WGS sequence"/>
</dbReference>
<proteinExistence type="predicted"/>
<dbReference type="AlphaFoldDB" id="E4WS80"/>
<gene>
    <name evidence="2" type="ORF">GSOID_T00000614001</name>
</gene>
<name>E4WS80_OIKDI</name>
<evidence type="ECO:0000256" key="1">
    <source>
        <dbReference type="SAM" id="MobiDB-lite"/>
    </source>
</evidence>
<organism evidence="2">
    <name type="scientific">Oikopleura dioica</name>
    <name type="common">Tunicate</name>
    <dbReference type="NCBI Taxonomy" id="34765"/>
    <lineage>
        <taxon>Eukaryota</taxon>
        <taxon>Metazoa</taxon>
        <taxon>Chordata</taxon>
        <taxon>Tunicata</taxon>
        <taxon>Appendicularia</taxon>
        <taxon>Copelata</taxon>
        <taxon>Oikopleuridae</taxon>
        <taxon>Oikopleura</taxon>
    </lineage>
</organism>
<dbReference type="InParanoid" id="E4WS80"/>
<feature type="region of interest" description="Disordered" evidence="1">
    <location>
        <begin position="150"/>
        <end position="176"/>
    </location>
</feature>
<feature type="region of interest" description="Disordered" evidence="1">
    <location>
        <begin position="24"/>
        <end position="44"/>
    </location>
</feature>
<dbReference type="InterPro" id="IPR035979">
    <property type="entry name" value="RBD_domain_sf"/>
</dbReference>
<evidence type="ECO:0000313" key="3">
    <source>
        <dbReference type="Proteomes" id="UP000001307"/>
    </source>
</evidence>
<dbReference type="GO" id="GO:0003676">
    <property type="term" value="F:nucleic acid binding"/>
    <property type="evidence" value="ECO:0007669"/>
    <property type="project" value="InterPro"/>
</dbReference>
<dbReference type="SUPFAM" id="SSF54928">
    <property type="entry name" value="RNA-binding domain, RBD"/>
    <property type="match status" value="1"/>
</dbReference>
<reference evidence="2" key="1">
    <citation type="journal article" date="2010" name="Science">
        <title>Plasticity of animal genome architecture unmasked by rapid evolution of a pelagic tunicate.</title>
        <authorList>
            <person name="Denoeud F."/>
            <person name="Henriet S."/>
            <person name="Mungpakdee S."/>
            <person name="Aury J.M."/>
            <person name="Da Silva C."/>
            <person name="Brinkmann H."/>
            <person name="Mikhaleva J."/>
            <person name="Olsen L.C."/>
            <person name="Jubin C."/>
            <person name="Canestro C."/>
            <person name="Bouquet J.M."/>
            <person name="Danks G."/>
            <person name="Poulain J."/>
            <person name="Campsteijn C."/>
            <person name="Adamski M."/>
            <person name="Cross I."/>
            <person name="Yadetie F."/>
            <person name="Muffato M."/>
            <person name="Louis A."/>
            <person name="Butcher S."/>
            <person name="Tsagkogeorga G."/>
            <person name="Konrad A."/>
            <person name="Singh S."/>
            <person name="Jensen M.F."/>
            <person name="Cong E.H."/>
            <person name="Eikeseth-Otteraa H."/>
            <person name="Noel B."/>
            <person name="Anthouard V."/>
            <person name="Porcel B.M."/>
            <person name="Kachouri-Lafond R."/>
            <person name="Nishino A."/>
            <person name="Ugolini M."/>
            <person name="Chourrout P."/>
            <person name="Nishida H."/>
            <person name="Aasland R."/>
            <person name="Huzurbazar S."/>
            <person name="Westhof E."/>
            <person name="Delsuc F."/>
            <person name="Lehrach H."/>
            <person name="Reinhardt R."/>
            <person name="Weissenbach J."/>
            <person name="Roy S.W."/>
            <person name="Artiguenave F."/>
            <person name="Postlethwait J.H."/>
            <person name="Manak J.R."/>
            <person name="Thompson E.M."/>
            <person name="Jaillon O."/>
            <person name="Du Pasquier L."/>
            <person name="Boudinot P."/>
            <person name="Liberles D.A."/>
            <person name="Volff J.N."/>
            <person name="Philippe H."/>
            <person name="Lenhard B."/>
            <person name="Roest Crollius H."/>
            <person name="Wincker P."/>
            <person name="Chourrout D."/>
        </authorList>
    </citation>
    <scope>NUCLEOTIDE SEQUENCE [LARGE SCALE GENOMIC DNA]</scope>
</reference>
<sequence>MKEKTHQAQIALLQKKIEMLEQKSSANASESLKKEKKKRSSKFKAEAKLVQDVNENTKFEELQVPVLEQALEELLSSSKEKNPPILYSQSEIEEFYTRLGCDSETVQRSMSMTRENKIDDFFSDEVSDELAALLDETDKSEISDDLAALLGDEDDPIDSQSSTVPPSKPAGENIHKKKKKVKKESVIEAEEILAEIFDDSDKEDQYQEFENYGELDELDSGENRGSSTICRFEPKRCDSLGEKPAIKILLANHITLKQFQAIKDKLDKESCESPEAKVVEESELHFYYESIADCWRVMKWIKRRVDNHKDIIKHVRLISAEFAPGARWKADFDSCFSVKIQVKNIDQVNIQSILVQMVRFGKVKDVLLDTTTKDYFIVRFKKQIAAENTIAHLDRAYLFGTWCRARKSQPILKEDLKKNSKFSVTKAKRHKNLKFIRPDIIITSQPTDSHPSSHHEVLPRDSWKRLLAIAIDCGPHDEASGYGNICILFGDATGITVGFSSQDVAQECLDSIQKRKIHGRSVLAEPAICYITL</sequence>
<accession>E4WS80</accession>
<evidence type="ECO:0000313" key="2">
    <source>
        <dbReference type="EMBL" id="CBY20613.1"/>
    </source>
</evidence>
<keyword evidence="3" id="KW-1185">Reference proteome</keyword>
<dbReference type="InterPro" id="IPR012677">
    <property type="entry name" value="Nucleotide-bd_a/b_plait_sf"/>
</dbReference>
<protein>
    <submittedName>
        <fullName evidence="2">Uncharacterized protein</fullName>
    </submittedName>
</protein>
<dbReference type="EMBL" id="FN653015">
    <property type="protein sequence ID" value="CBY20613.1"/>
    <property type="molecule type" value="Genomic_DNA"/>
</dbReference>
<dbReference type="Gene3D" id="3.30.70.330">
    <property type="match status" value="1"/>
</dbReference>